<evidence type="ECO:0000313" key="1">
    <source>
        <dbReference type="EMBL" id="HGN36806.1"/>
    </source>
</evidence>
<reference evidence="2" key="1">
    <citation type="journal article" date="2020" name="mSystems">
        <title>Genome- and Community-Level Interaction Insights into Carbon Utilization and Element Cycling Functions of Hydrothermarchaeota in Hydrothermal Sediment.</title>
        <authorList>
            <person name="Zhou Z."/>
            <person name="Liu Y."/>
            <person name="Xu W."/>
            <person name="Pan J."/>
            <person name="Luo Z.H."/>
            <person name="Li M."/>
        </authorList>
    </citation>
    <scope>NUCLEOTIDE SEQUENCE [LARGE SCALE GENOMIC DNA]</scope>
    <source>
        <strain evidence="1">SpSt-618</strain>
        <strain evidence="2">SpSt-657</strain>
    </source>
</reference>
<dbReference type="EMBL" id="DTAI01000130">
    <property type="protein sequence ID" value="HGN36806.1"/>
    <property type="molecule type" value="Genomic_DNA"/>
</dbReference>
<dbReference type="EMBL" id="DTBZ01000076">
    <property type="protein sequence ID" value="HGQ18073.1"/>
    <property type="molecule type" value="Genomic_DNA"/>
</dbReference>
<protein>
    <submittedName>
        <fullName evidence="2">Uncharacterized protein</fullName>
    </submittedName>
</protein>
<comment type="caution">
    <text evidence="2">The sequence shown here is derived from an EMBL/GenBank/DDBJ whole genome shotgun (WGS) entry which is preliminary data.</text>
</comment>
<name>A0A7J3JQI8_9CREN</name>
<accession>A0A7J3JQI8</accession>
<evidence type="ECO:0000313" key="2">
    <source>
        <dbReference type="EMBL" id="HGQ18073.1"/>
    </source>
</evidence>
<proteinExistence type="predicted"/>
<gene>
    <name evidence="1" type="ORF">ENT87_04585</name>
    <name evidence="2" type="ORF">ENU30_03740</name>
</gene>
<dbReference type="AlphaFoldDB" id="A0A7J3JQI8"/>
<sequence>MSSDTTTFCIYKICLDTHQVYRLLSTIAALYREKLYEYNSMIKDTGYYLKPFHIVTKKYGNKIKTYYYYGRYWYRLSAQGSRLKWYYVGSRKPLQNLPDPPINPLILIKIVSSGDENCLCLLEYHKGDLEMVLGYLKRALPLSEIDGDPSKVLPISL</sequence>
<organism evidence="2">
    <name type="scientific">Ignisphaera aggregans</name>
    <dbReference type="NCBI Taxonomy" id="334771"/>
    <lineage>
        <taxon>Archaea</taxon>
        <taxon>Thermoproteota</taxon>
        <taxon>Thermoprotei</taxon>
        <taxon>Desulfurococcales</taxon>
        <taxon>Desulfurococcaceae</taxon>
        <taxon>Ignisphaera</taxon>
    </lineage>
</organism>